<sequence>MTFAEWTQTPLGQYLYQRELAYFDDAVADLFGFNAVQVGNPQWDLLRNSRIAHRFQAYSEHAHVLVDPMHLPFATQSIDLLVLPHVLEFSDYPHQILREAERVLIPEGNLLISGFNPRSLWGMYRWMLRNAHTYPWTGDFINLTRLKDWLALLNCDVVTGRMCCYAPPLHNASLMQRFDFMELAGDRWWAKGGGVYFIHAVKRVHSMRLIMPRWKNSAQVAGALRPANRSMQSESCDE</sequence>
<protein>
    <recommendedName>
        <fullName evidence="1">Methyltransferase type 11 domain-containing protein</fullName>
    </recommendedName>
</protein>
<dbReference type="SUPFAM" id="SSF53335">
    <property type="entry name" value="S-adenosyl-L-methionine-dependent methyltransferases"/>
    <property type="match status" value="1"/>
</dbReference>
<gene>
    <name evidence="2" type="ORF">SFSGTM_18390</name>
</gene>
<organism evidence="2 3">
    <name type="scientific">Sulfuriferula nivalis</name>
    <dbReference type="NCBI Taxonomy" id="2675298"/>
    <lineage>
        <taxon>Bacteria</taxon>
        <taxon>Pseudomonadati</taxon>
        <taxon>Pseudomonadota</taxon>
        <taxon>Betaproteobacteria</taxon>
        <taxon>Nitrosomonadales</taxon>
        <taxon>Sulfuricellaceae</taxon>
        <taxon>Sulfuriferula</taxon>
    </lineage>
</organism>
<dbReference type="Proteomes" id="UP000463939">
    <property type="component" value="Chromosome"/>
</dbReference>
<evidence type="ECO:0000313" key="2">
    <source>
        <dbReference type="EMBL" id="BBP01131.1"/>
    </source>
</evidence>
<reference evidence="3" key="1">
    <citation type="submission" date="2019-11" db="EMBL/GenBank/DDBJ databases">
        <title>Isolation and characterization of a novel species in the genus Sulfuriferula.</title>
        <authorList>
            <person name="Mochizuki J."/>
            <person name="Kojima H."/>
            <person name="Fukui M."/>
        </authorList>
    </citation>
    <scope>NUCLEOTIDE SEQUENCE [LARGE SCALE GENOMIC DNA]</scope>
    <source>
        <strain evidence="3">SGTM</strain>
    </source>
</reference>
<evidence type="ECO:0000259" key="1">
    <source>
        <dbReference type="Pfam" id="PF08241"/>
    </source>
</evidence>
<dbReference type="KEGG" id="sniv:SFSGTM_18390"/>
<dbReference type="EMBL" id="AP021881">
    <property type="protein sequence ID" value="BBP01131.1"/>
    <property type="molecule type" value="Genomic_DNA"/>
</dbReference>
<dbReference type="InterPro" id="IPR013216">
    <property type="entry name" value="Methyltransf_11"/>
</dbReference>
<dbReference type="Pfam" id="PF08241">
    <property type="entry name" value="Methyltransf_11"/>
    <property type="match status" value="1"/>
</dbReference>
<evidence type="ECO:0000313" key="3">
    <source>
        <dbReference type="Proteomes" id="UP000463939"/>
    </source>
</evidence>
<dbReference type="InterPro" id="IPR029063">
    <property type="entry name" value="SAM-dependent_MTases_sf"/>
</dbReference>
<dbReference type="AlphaFoldDB" id="A0A809RQL2"/>
<proteinExistence type="predicted"/>
<accession>A0A809RQL2</accession>
<feature type="domain" description="Methyltransferase type 11" evidence="1">
    <location>
        <begin position="63"/>
        <end position="112"/>
    </location>
</feature>
<name>A0A809RQL2_9PROT</name>
<keyword evidence="3" id="KW-1185">Reference proteome</keyword>
<dbReference type="Gene3D" id="3.40.50.150">
    <property type="entry name" value="Vaccinia Virus protein VP39"/>
    <property type="match status" value="1"/>
</dbReference>
<dbReference type="RefSeq" id="WP_162084945.1">
    <property type="nucleotide sequence ID" value="NZ_AP021881.1"/>
</dbReference>
<dbReference type="GO" id="GO:0008757">
    <property type="term" value="F:S-adenosylmethionine-dependent methyltransferase activity"/>
    <property type="evidence" value="ECO:0007669"/>
    <property type="project" value="InterPro"/>
</dbReference>